<evidence type="ECO:0008006" key="4">
    <source>
        <dbReference type="Google" id="ProtNLM"/>
    </source>
</evidence>
<comment type="caution">
    <text evidence="2">The sequence shown here is derived from an EMBL/GenBank/DDBJ whole genome shotgun (WGS) entry which is preliminary data.</text>
</comment>
<evidence type="ECO:0000313" key="3">
    <source>
        <dbReference type="Proteomes" id="UP001451303"/>
    </source>
</evidence>
<feature type="compositionally biased region" description="Acidic residues" evidence="1">
    <location>
        <begin position="33"/>
        <end position="46"/>
    </location>
</feature>
<dbReference type="EMBL" id="JAVLET010000002">
    <property type="protein sequence ID" value="KAL0473800.1"/>
    <property type="molecule type" value="Genomic_DNA"/>
</dbReference>
<keyword evidence="3" id="KW-1185">Reference proteome</keyword>
<organism evidence="2 3">
    <name type="scientific">Neurospora intermedia</name>
    <dbReference type="NCBI Taxonomy" id="5142"/>
    <lineage>
        <taxon>Eukaryota</taxon>
        <taxon>Fungi</taxon>
        <taxon>Dikarya</taxon>
        <taxon>Ascomycota</taxon>
        <taxon>Pezizomycotina</taxon>
        <taxon>Sordariomycetes</taxon>
        <taxon>Sordariomycetidae</taxon>
        <taxon>Sordariales</taxon>
        <taxon>Sordariaceae</taxon>
        <taxon>Neurospora</taxon>
    </lineage>
</organism>
<gene>
    <name evidence="2" type="ORF">QR685DRAFT_595463</name>
</gene>
<reference evidence="2 3" key="1">
    <citation type="submission" date="2023-09" db="EMBL/GenBank/DDBJ databases">
        <title>Multi-omics analysis of a traditional fermented food reveals byproduct-associated fungal strains for waste-to-food upcycling.</title>
        <authorList>
            <consortium name="Lawrence Berkeley National Laboratory"/>
            <person name="Rekdal V.M."/>
            <person name="Villalobos-Escobedo J.M."/>
            <person name="Rodriguez-Valeron N."/>
            <person name="Garcia M.O."/>
            <person name="Vasquez D.P."/>
            <person name="Damayanti I."/>
            <person name="Sorensen P.M."/>
            <person name="Baidoo E.E."/>
            <person name="De Carvalho A.C."/>
            <person name="Riley R."/>
            <person name="Lipzen A."/>
            <person name="He G."/>
            <person name="Yan M."/>
            <person name="Haridas S."/>
            <person name="Daum C."/>
            <person name="Yoshinaga Y."/>
            <person name="Ng V."/>
            <person name="Grigoriev I.V."/>
            <person name="Munk R."/>
            <person name="Nuraida L."/>
            <person name="Wijaya C.H."/>
            <person name="Morales P.-C."/>
            <person name="Keasling J.D."/>
        </authorList>
    </citation>
    <scope>NUCLEOTIDE SEQUENCE [LARGE SCALE GENOMIC DNA]</scope>
    <source>
        <strain evidence="2 3">FGSC 2613</strain>
    </source>
</reference>
<dbReference type="Proteomes" id="UP001451303">
    <property type="component" value="Unassembled WGS sequence"/>
</dbReference>
<sequence length="293" mass="33524">MYFPNSKSTFLRLPAEIRFMIYREVWTLEADLDSNTDSDTDSDSDSNSDSHLGSGDDDSVALYKANQQLEMITAIQNLAITCQQIREELITEYFTRVLPKTQIHLGSVYPPRYSLYRGGGPAFPPPKFSALAHANHKSFEVLQSSSLFTEHTQHVSIRWGRCLCIQGSMYQCPIRPCGLEWLTELEDLRTVEVVLTDELSSCKNCLEKLLMLPRTLEKILFRVFISDAVAEAYEARLTEWFWGQRPGFLAYMAAMENEEEEVIPERKVEESGLYKIEHHIGAVVVEWPLLDTV</sequence>
<name>A0ABR3DMB2_NEUIN</name>
<protein>
    <recommendedName>
        <fullName evidence="4">F-box domain-containing protein</fullName>
    </recommendedName>
</protein>
<feature type="region of interest" description="Disordered" evidence="1">
    <location>
        <begin position="33"/>
        <end position="56"/>
    </location>
</feature>
<evidence type="ECO:0000313" key="2">
    <source>
        <dbReference type="EMBL" id="KAL0473800.1"/>
    </source>
</evidence>
<proteinExistence type="predicted"/>
<accession>A0ABR3DMB2</accession>
<evidence type="ECO:0000256" key="1">
    <source>
        <dbReference type="SAM" id="MobiDB-lite"/>
    </source>
</evidence>